<dbReference type="InterPro" id="IPR051448">
    <property type="entry name" value="CdaR-like_regulators"/>
</dbReference>
<evidence type="ECO:0000256" key="1">
    <source>
        <dbReference type="ARBA" id="ARBA00006754"/>
    </source>
</evidence>
<reference evidence="4" key="1">
    <citation type="journal article" date="2019" name="Int. J. Syst. Evol. Microbiol.">
        <title>The Global Catalogue of Microorganisms (GCM) 10K type strain sequencing project: providing services to taxonomists for standard genome sequencing and annotation.</title>
        <authorList>
            <consortium name="The Broad Institute Genomics Platform"/>
            <consortium name="The Broad Institute Genome Sequencing Center for Infectious Disease"/>
            <person name="Wu L."/>
            <person name="Ma J."/>
        </authorList>
    </citation>
    <scope>NUCLEOTIDE SEQUENCE [LARGE SCALE GENOMIC DNA]</scope>
    <source>
        <strain evidence="4">JCM 18657</strain>
    </source>
</reference>
<dbReference type="EMBL" id="JBHTGQ010000041">
    <property type="protein sequence ID" value="MFC7751310.1"/>
    <property type="molecule type" value="Genomic_DNA"/>
</dbReference>
<comment type="similarity">
    <text evidence="1">Belongs to the CdaR family.</text>
</comment>
<dbReference type="SUPFAM" id="SSF55073">
    <property type="entry name" value="Nucleotide cyclase"/>
    <property type="match status" value="1"/>
</dbReference>
<protein>
    <submittedName>
        <fullName evidence="3">CdaR family transcriptional regulator</fullName>
    </submittedName>
</protein>
<organism evidence="3 4">
    <name type="scientific">Paenibacillus thermoaerophilus</name>
    <dbReference type="NCBI Taxonomy" id="1215385"/>
    <lineage>
        <taxon>Bacteria</taxon>
        <taxon>Bacillati</taxon>
        <taxon>Bacillota</taxon>
        <taxon>Bacilli</taxon>
        <taxon>Bacillales</taxon>
        <taxon>Paenibacillaceae</taxon>
        <taxon>Paenibacillus</taxon>
    </lineage>
</organism>
<dbReference type="InterPro" id="IPR008599">
    <property type="entry name" value="Diacid_rec"/>
</dbReference>
<keyword evidence="4" id="KW-1185">Reference proteome</keyword>
<gene>
    <name evidence="3" type="ORF">ACFQWB_15430</name>
</gene>
<dbReference type="PANTHER" id="PTHR33744:SF16">
    <property type="entry name" value="CARBOHYDRATE DIACID REGULATOR"/>
    <property type="match status" value="1"/>
</dbReference>
<dbReference type="Pfam" id="PF13556">
    <property type="entry name" value="HTH_30"/>
    <property type="match status" value="1"/>
</dbReference>
<evidence type="ECO:0000313" key="4">
    <source>
        <dbReference type="Proteomes" id="UP001596528"/>
    </source>
</evidence>
<evidence type="ECO:0000313" key="3">
    <source>
        <dbReference type="EMBL" id="MFC7751310.1"/>
    </source>
</evidence>
<dbReference type="InterPro" id="IPR042070">
    <property type="entry name" value="PucR_C-HTH_sf"/>
</dbReference>
<comment type="caution">
    <text evidence="3">The sequence shown here is derived from an EMBL/GenBank/DDBJ whole genome shotgun (WGS) entry which is preliminary data.</text>
</comment>
<dbReference type="Gene3D" id="1.10.10.2840">
    <property type="entry name" value="PucR C-terminal helix-turn-helix domain"/>
    <property type="match status" value="1"/>
</dbReference>
<dbReference type="Pfam" id="PF05651">
    <property type="entry name" value="Diacid_rec"/>
    <property type="match status" value="1"/>
</dbReference>
<dbReference type="Pfam" id="PF17853">
    <property type="entry name" value="GGDEF_2"/>
    <property type="match status" value="1"/>
</dbReference>
<sequence length="400" mass="44934">MRQRTPGVFAAHCAGTAGLNHDNAGGCDMLLPDLARRIVREVKRLLDEPIIITDVDGRIMAGTDASRIGAVHEGALLASRTKQSVVVDSLREAQWRGVREGISLPLLFRGEVVGVVGITGKPDRVARYAELVRKMTELLVHEHYYLEQLEYEQRGYEALLVDWLRGGERTAPFADRAKALGVDLNRPKRLALISFGLDGGEMLPRALWQQVRALLRREDVLARWGDDRLLLVFDEAKPQPPQELLPRLRRIEAECARWVRAPIRIGVGKRLPAHELHRSYEQAAHAASLADGGAGSGIAFYEELRLEMCLQDITPQTRRDYLERTIAPLISEPDLMETLRALIGANVSYKLAADRLHVHINTLQYRLRKIADLTGLDPKRFEDLAELHLAMKLLSKETKS</sequence>
<dbReference type="InterPro" id="IPR000160">
    <property type="entry name" value="GGDEF_dom"/>
</dbReference>
<dbReference type="InterPro" id="IPR025736">
    <property type="entry name" value="PucR_C-HTH_dom"/>
</dbReference>
<dbReference type="RefSeq" id="WP_246068057.1">
    <property type="nucleotide sequence ID" value="NZ_JBHTGQ010000041.1"/>
</dbReference>
<dbReference type="Proteomes" id="UP001596528">
    <property type="component" value="Unassembled WGS sequence"/>
</dbReference>
<dbReference type="PANTHER" id="PTHR33744">
    <property type="entry name" value="CARBOHYDRATE DIACID REGULATOR"/>
    <property type="match status" value="1"/>
</dbReference>
<dbReference type="InterPro" id="IPR041522">
    <property type="entry name" value="CdaR_GGDEF"/>
</dbReference>
<dbReference type="PROSITE" id="PS50887">
    <property type="entry name" value="GGDEF"/>
    <property type="match status" value="1"/>
</dbReference>
<proteinExistence type="inferred from homology"/>
<evidence type="ECO:0000259" key="2">
    <source>
        <dbReference type="PROSITE" id="PS50887"/>
    </source>
</evidence>
<accession>A0ABW2V957</accession>
<feature type="domain" description="GGDEF" evidence="2">
    <location>
        <begin position="175"/>
        <end position="303"/>
    </location>
</feature>
<name>A0ABW2V957_9BACL</name>
<dbReference type="InterPro" id="IPR029787">
    <property type="entry name" value="Nucleotide_cyclase"/>
</dbReference>